<evidence type="ECO:0000313" key="3">
    <source>
        <dbReference type="Proteomes" id="UP000178086"/>
    </source>
</evidence>
<dbReference type="AlphaFoldDB" id="A0A1F2UJ95"/>
<proteinExistence type="predicted"/>
<name>A0A1F2UJ95_9ACTN</name>
<dbReference type="EMBL" id="MELI01000076">
    <property type="protein sequence ID" value="OFW33082.1"/>
    <property type="molecule type" value="Genomic_DNA"/>
</dbReference>
<dbReference type="SUPFAM" id="SSF64376">
    <property type="entry name" value="YlxR-like"/>
    <property type="match status" value="1"/>
</dbReference>
<dbReference type="Pfam" id="PF04296">
    <property type="entry name" value="YlxR"/>
    <property type="match status" value="1"/>
</dbReference>
<dbReference type="InterPro" id="IPR035931">
    <property type="entry name" value="YlxR-like_sf"/>
</dbReference>
<dbReference type="Proteomes" id="UP000178086">
    <property type="component" value="Unassembled WGS sequence"/>
</dbReference>
<dbReference type="Gene3D" id="3.30.1230.10">
    <property type="entry name" value="YlxR-like"/>
    <property type="match status" value="1"/>
</dbReference>
<dbReference type="NCBIfam" id="NF047356">
    <property type="entry name" value="RNA_bind_RnpM"/>
    <property type="match status" value="1"/>
</dbReference>
<dbReference type="PANTHER" id="PTHR34215:SF1">
    <property type="entry name" value="YLXR DOMAIN-CONTAINING PROTEIN"/>
    <property type="match status" value="1"/>
</dbReference>
<sequence>MAKTKSPAQRTCIGCREVKPKKHLIRIVRTPERDIIVDPTGKANGRGAYVCPSRACLTAATKSGRLAKALDTDIAKETLERIIDDVQVLLGDKGTK</sequence>
<protein>
    <submittedName>
        <fullName evidence="2">Nucleic acid-binding protein</fullName>
    </submittedName>
</protein>
<gene>
    <name evidence="2" type="ORF">A2074_01755</name>
</gene>
<evidence type="ECO:0000313" key="2">
    <source>
        <dbReference type="EMBL" id="OFW33082.1"/>
    </source>
</evidence>
<evidence type="ECO:0000259" key="1">
    <source>
        <dbReference type="Pfam" id="PF04296"/>
    </source>
</evidence>
<dbReference type="InterPro" id="IPR037465">
    <property type="entry name" value="YlxR"/>
</dbReference>
<reference evidence="2 3" key="1">
    <citation type="journal article" date="2016" name="Nat. Commun.">
        <title>Thousands of microbial genomes shed light on interconnected biogeochemical processes in an aquifer system.</title>
        <authorList>
            <person name="Anantharaman K."/>
            <person name="Brown C.T."/>
            <person name="Hug L.A."/>
            <person name="Sharon I."/>
            <person name="Castelle C.J."/>
            <person name="Probst A.J."/>
            <person name="Thomas B.C."/>
            <person name="Singh A."/>
            <person name="Wilkins M.J."/>
            <person name="Karaoz U."/>
            <person name="Brodie E.L."/>
            <person name="Williams K.H."/>
            <person name="Hubbard S.S."/>
            <person name="Banfield J.F."/>
        </authorList>
    </citation>
    <scope>NUCLEOTIDE SEQUENCE [LARGE SCALE GENOMIC DNA]</scope>
</reference>
<dbReference type="CDD" id="cd00279">
    <property type="entry name" value="YlxR"/>
    <property type="match status" value="1"/>
</dbReference>
<comment type="caution">
    <text evidence="2">The sequence shown here is derived from an EMBL/GenBank/DDBJ whole genome shotgun (WGS) entry which is preliminary data.</text>
</comment>
<accession>A0A1F2UJ95</accession>
<dbReference type="PANTHER" id="PTHR34215">
    <property type="entry name" value="BLL0784 PROTEIN"/>
    <property type="match status" value="1"/>
</dbReference>
<dbReference type="InterPro" id="IPR007393">
    <property type="entry name" value="YlxR_dom"/>
</dbReference>
<organism evidence="2 3">
    <name type="scientific">Candidatus Aquicultor primus</name>
    <dbReference type="NCBI Taxonomy" id="1797195"/>
    <lineage>
        <taxon>Bacteria</taxon>
        <taxon>Bacillati</taxon>
        <taxon>Actinomycetota</taxon>
        <taxon>Candidatus Aquicultoria</taxon>
        <taxon>Candidatus Aquicultorales</taxon>
        <taxon>Candidatus Aquicultoraceae</taxon>
        <taxon>Candidatus Aquicultor</taxon>
    </lineage>
</organism>
<feature type="domain" description="YlxR" evidence="1">
    <location>
        <begin position="10"/>
        <end position="82"/>
    </location>
</feature>